<keyword evidence="1" id="KW-1185">Reference proteome</keyword>
<dbReference type="GO" id="GO:0005739">
    <property type="term" value="C:mitochondrion"/>
    <property type="evidence" value="ECO:0007669"/>
    <property type="project" value="TreeGrafter"/>
</dbReference>
<dbReference type="GO" id="GO:0070129">
    <property type="term" value="P:regulation of mitochondrial translation"/>
    <property type="evidence" value="ECO:0007669"/>
    <property type="project" value="TreeGrafter"/>
</dbReference>
<protein>
    <submittedName>
        <fullName evidence="2">Leucine-rich PPR motif-containing protein, mitochondrial</fullName>
    </submittedName>
</protein>
<proteinExistence type="predicted"/>
<accession>A0A7I5EDQ8</accession>
<dbReference type="OrthoDB" id="185373at2759"/>
<evidence type="ECO:0000313" key="1">
    <source>
        <dbReference type="Proteomes" id="UP000025227"/>
    </source>
</evidence>
<dbReference type="Proteomes" id="UP000025227">
    <property type="component" value="Unplaced"/>
</dbReference>
<dbReference type="InterPro" id="IPR011990">
    <property type="entry name" value="TPR-like_helical_dom_sf"/>
</dbReference>
<dbReference type="PANTHER" id="PTHR46669">
    <property type="entry name" value="LEUCINE-RICH PPR MOTIF-CONTAINING PROTEIN, MITOCHONDRIAL"/>
    <property type="match status" value="1"/>
</dbReference>
<dbReference type="AlphaFoldDB" id="A0A7I5EDQ8"/>
<dbReference type="InterPro" id="IPR033490">
    <property type="entry name" value="LRP130"/>
</dbReference>
<name>A0A7I5EDQ8_HAECO</name>
<dbReference type="PANTHER" id="PTHR46669:SF1">
    <property type="entry name" value="LEUCINE-RICH PPR MOTIF-CONTAINING PROTEIN, MITOCHONDRIAL"/>
    <property type="match status" value="1"/>
</dbReference>
<dbReference type="WBParaSite" id="HCON_00162830-00001">
    <property type="protein sequence ID" value="HCON_00162830-00001"/>
    <property type="gene ID" value="HCON_00162830"/>
</dbReference>
<sequence length="1008" mass="117022">MRLFLLLRTKFFLRSPKSWRHCSSVPIPYCSTPKTGSFACDDNRLINREDFRGVPARNEKKARSRFPETVLAKIQESLKKNYRISASTIFLDVVRRLEEDDEAFVSTLKRSSDRWLPMLFRACGSASSNVPNSSRQQILARLWKQIDSKGVKVDTNCINALLSSLLEIDCIFDSFKVLKDMEEKRKLEPDQHTFEILLSNIARKGNAEGCRAMVYEMARRGFVLNQACNDALVYCFAVRGHYAKADSLAEQALGKYGADAVSSSQGACAKAAAARADLNRLRTVLRRAVMGEERKLILSSSDVLETIWLLAEKSRYGDGAEYVNLTEQMLNHTNHQSGYFRMLIREVERHISHQHYYTAIALLEDTNKIVDCLRNQQKSLFLDQMISQLSRQVIRNEVSVVKLNDIANRVVAVFKNHPNAPRIHDDLLFAAVMYKNFSMDKRMEYVSALLDMVDRDRTRPHLILPLLASADNVDERLKIIFRCCNAGYKDLSELDIPALSHLVLQPLYDNQRITRGGQSKLDKFARILRSFGVSNESIWKTMYAWWQDRDGCEKRTADLSSAPRPYASDLQLWLRQHYAETFEVEKRLKAKLPPIQATYEKLKKFVDERDSSKVHAFLTSYGWPEKTDFEEIIPDVLGLYLDHEPWGNVKRMLISLSAQSERWQKEDDPSYSPIKNYHLLQVLRRFSIEGDEISLPNMTNYAFELRRLFPGAVSKYETFFNSMHEYNRLFGKCFERLPNPSVEMIDECIDFLRTLIKLEILQLHPNETLTCVFIGHVLKKLGWEEAVNTWMKFQSGLYCSNGIVALLLYCLAQKSDNSKRNIQYVLHKAQNFLHQSRVHCLYAAVLVAKRQYEEAATFLEEHKDEIDPLDCVMAMRFMNSFKARMIDEEFIRQFAELCLKHTKFVEDLEAIRQMQVDWIRTCEQRKLAPLGLRLYDLFKRYGVNLENDEKVRLWKLVGEHELLAKRWIYEPEGFLKIRADDDLIRSTDIYQIQQVLKNEVPTLRSSAS</sequence>
<dbReference type="Gene3D" id="1.25.40.10">
    <property type="entry name" value="Tetratricopeptide repeat domain"/>
    <property type="match status" value="1"/>
</dbReference>
<dbReference type="GO" id="GO:0005634">
    <property type="term" value="C:nucleus"/>
    <property type="evidence" value="ECO:0007669"/>
    <property type="project" value="TreeGrafter"/>
</dbReference>
<organism evidence="1 2">
    <name type="scientific">Haemonchus contortus</name>
    <name type="common">Barber pole worm</name>
    <dbReference type="NCBI Taxonomy" id="6289"/>
    <lineage>
        <taxon>Eukaryota</taxon>
        <taxon>Metazoa</taxon>
        <taxon>Ecdysozoa</taxon>
        <taxon>Nematoda</taxon>
        <taxon>Chromadorea</taxon>
        <taxon>Rhabditida</taxon>
        <taxon>Rhabditina</taxon>
        <taxon>Rhabditomorpha</taxon>
        <taxon>Strongyloidea</taxon>
        <taxon>Trichostrongylidae</taxon>
        <taxon>Haemonchus</taxon>
    </lineage>
</organism>
<reference evidence="2" key="1">
    <citation type="submission" date="2020-12" db="UniProtKB">
        <authorList>
            <consortium name="WormBaseParasite"/>
        </authorList>
    </citation>
    <scope>IDENTIFICATION</scope>
    <source>
        <strain evidence="2">MHco3</strain>
    </source>
</reference>
<dbReference type="OMA" id="NTWMKFQ"/>
<dbReference type="GO" id="GO:0003730">
    <property type="term" value="F:mRNA 3'-UTR binding"/>
    <property type="evidence" value="ECO:0007669"/>
    <property type="project" value="TreeGrafter"/>
</dbReference>
<evidence type="ECO:0000313" key="2">
    <source>
        <dbReference type="WBParaSite" id="HCON_00162830-00001"/>
    </source>
</evidence>